<accession>A0A072VBX1</accession>
<proteinExistence type="predicted"/>
<dbReference type="EMBL" id="CM001218">
    <property type="protein sequence ID" value="KEH38888.1"/>
    <property type="molecule type" value="Genomic_DNA"/>
</dbReference>
<dbReference type="EMBL" id="PSQE01000002">
    <property type="protein sequence ID" value="RHN75368.1"/>
    <property type="molecule type" value="Genomic_DNA"/>
</dbReference>
<protein>
    <submittedName>
        <fullName evidence="1 3">Uncharacterized protein</fullName>
    </submittedName>
</protein>
<dbReference type="AlphaFoldDB" id="A0A072VBX1"/>
<evidence type="ECO:0000313" key="1">
    <source>
        <dbReference type="EMBL" id="KEH38888.1"/>
    </source>
</evidence>
<reference evidence="1 4" key="2">
    <citation type="journal article" date="2014" name="BMC Genomics">
        <title>An improved genome release (version Mt4.0) for the model legume Medicago truncatula.</title>
        <authorList>
            <person name="Tang H."/>
            <person name="Krishnakumar V."/>
            <person name="Bidwell S."/>
            <person name="Rosen B."/>
            <person name="Chan A."/>
            <person name="Zhou S."/>
            <person name="Gentzbittel L."/>
            <person name="Childs K.L."/>
            <person name="Yandell M."/>
            <person name="Gundlach H."/>
            <person name="Mayer K.F."/>
            <person name="Schwartz D.C."/>
            <person name="Town C.D."/>
        </authorList>
    </citation>
    <scope>GENOME REANNOTATION</scope>
    <source>
        <strain evidence="1">A17</strain>
        <strain evidence="3 4">cv. Jemalong A17</strain>
    </source>
</reference>
<reference evidence="1 4" key="1">
    <citation type="journal article" date="2011" name="Nature">
        <title>The Medicago genome provides insight into the evolution of rhizobial symbioses.</title>
        <authorList>
            <person name="Young N.D."/>
            <person name="Debelle F."/>
            <person name="Oldroyd G.E."/>
            <person name="Geurts R."/>
            <person name="Cannon S.B."/>
            <person name="Udvardi M.K."/>
            <person name="Benedito V.A."/>
            <person name="Mayer K.F."/>
            <person name="Gouzy J."/>
            <person name="Schoof H."/>
            <person name="Van de Peer Y."/>
            <person name="Proost S."/>
            <person name="Cook D.R."/>
            <person name="Meyers B.C."/>
            <person name="Spannagl M."/>
            <person name="Cheung F."/>
            <person name="De Mita S."/>
            <person name="Krishnakumar V."/>
            <person name="Gundlach H."/>
            <person name="Zhou S."/>
            <person name="Mudge J."/>
            <person name="Bharti A.K."/>
            <person name="Murray J.D."/>
            <person name="Naoumkina M.A."/>
            <person name="Rosen B."/>
            <person name="Silverstein K.A."/>
            <person name="Tang H."/>
            <person name="Rombauts S."/>
            <person name="Zhao P.X."/>
            <person name="Zhou P."/>
            <person name="Barbe V."/>
            <person name="Bardou P."/>
            <person name="Bechner M."/>
            <person name="Bellec A."/>
            <person name="Berger A."/>
            <person name="Berges H."/>
            <person name="Bidwell S."/>
            <person name="Bisseling T."/>
            <person name="Choisne N."/>
            <person name="Couloux A."/>
            <person name="Denny R."/>
            <person name="Deshpande S."/>
            <person name="Dai X."/>
            <person name="Doyle J.J."/>
            <person name="Dudez A.M."/>
            <person name="Farmer A.D."/>
            <person name="Fouteau S."/>
            <person name="Franken C."/>
            <person name="Gibelin C."/>
            <person name="Gish J."/>
            <person name="Goldstein S."/>
            <person name="Gonzalez A.J."/>
            <person name="Green P.J."/>
            <person name="Hallab A."/>
            <person name="Hartog M."/>
            <person name="Hua A."/>
            <person name="Humphray S.J."/>
            <person name="Jeong D.H."/>
            <person name="Jing Y."/>
            <person name="Jocker A."/>
            <person name="Kenton S.M."/>
            <person name="Kim D.J."/>
            <person name="Klee K."/>
            <person name="Lai H."/>
            <person name="Lang C."/>
            <person name="Lin S."/>
            <person name="Macmil S.L."/>
            <person name="Magdelenat G."/>
            <person name="Matthews L."/>
            <person name="McCorrison J."/>
            <person name="Monaghan E.L."/>
            <person name="Mun J.H."/>
            <person name="Najar F.Z."/>
            <person name="Nicholson C."/>
            <person name="Noirot C."/>
            <person name="O'Bleness M."/>
            <person name="Paule C.R."/>
            <person name="Poulain J."/>
            <person name="Prion F."/>
            <person name="Qin B."/>
            <person name="Qu C."/>
            <person name="Retzel E.F."/>
            <person name="Riddle C."/>
            <person name="Sallet E."/>
            <person name="Samain S."/>
            <person name="Samson N."/>
            <person name="Sanders I."/>
            <person name="Saurat O."/>
            <person name="Scarpelli C."/>
            <person name="Schiex T."/>
            <person name="Segurens B."/>
            <person name="Severin A.J."/>
            <person name="Sherrier D.J."/>
            <person name="Shi R."/>
            <person name="Sims S."/>
            <person name="Singer S.R."/>
            <person name="Sinharoy S."/>
            <person name="Sterck L."/>
            <person name="Viollet A."/>
            <person name="Wang B.B."/>
            <person name="Wang K."/>
            <person name="Wang M."/>
            <person name="Wang X."/>
            <person name="Warfsmann J."/>
            <person name="Weissenbach J."/>
            <person name="White D.D."/>
            <person name="White J.D."/>
            <person name="Wiley G.B."/>
            <person name="Wincker P."/>
            <person name="Xing Y."/>
            <person name="Yang L."/>
            <person name="Yao Z."/>
            <person name="Ying F."/>
            <person name="Zhai J."/>
            <person name="Zhou L."/>
            <person name="Zuber A."/>
            <person name="Denarie J."/>
            <person name="Dixon R.A."/>
            <person name="May G.D."/>
            <person name="Schwartz D.C."/>
            <person name="Rogers J."/>
            <person name="Quetier F."/>
            <person name="Town C.D."/>
            <person name="Roe B.A."/>
        </authorList>
    </citation>
    <scope>NUCLEOTIDE SEQUENCE [LARGE SCALE GENOMIC DNA]</scope>
    <source>
        <strain evidence="1">A17</strain>
        <strain evidence="3 4">cv. Jemalong A17</strain>
    </source>
</reference>
<dbReference type="KEGG" id="mtr:25487457"/>
<dbReference type="Proteomes" id="UP000002051">
    <property type="component" value="Chromosome 2"/>
</dbReference>
<evidence type="ECO:0000313" key="3">
    <source>
        <dbReference type="EnsemblPlants" id="KEH38888"/>
    </source>
</evidence>
<gene>
    <name evidence="3" type="primary">25487457</name>
    <name evidence="1" type="ordered locus">MTR_2g084390</name>
    <name evidence="2" type="ORF">MtrunA17_Chr2g0320411</name>
</gene>
<keyword evidence="4" id="KW-1185">Reference proteome</keyword>
<evidence type="ECO:0000313" key="4">
    <source>
        <dbReference type="Proteomes" id="UP000002051"/>
    </source>
</evidence>
<dbReference type="OrthoDB" id="1401806at2759"/>
<name>A0A072VBX1_MEDTR</name>
<dbReference type="Proteomes" id="UP000265566">
    <property type="component" value="Chromosome 2"/>
</dbReference>
<dbReference type="EnsemblPlants" id="KEH38888">
    <property type="protein sequence ID" value="KEH38888"/>
    <property type="gene ID" value="MTR_2g084390"/>
</dbReference>
<reference evidence="2" key="4">
    <citation type="journal article" date="2018" name="Nat. Plants">
        <title>Whole-genome landscape of Medicago truncatula symbiotic genes.</title>
        <authorList>
            <person name="Pecrix Y."/>
            <person name="Gamas P."/>
            <person name="Carrere S."/>
        </authorList>
    </citation>
    <scope>NUCLEOTIDE SEQUENCE</scope>
    <source>
        <tissue evidence="2">Leaves</tissue>
    </source>
</reference>
<reference evidence="3" key="3">
    <citation type="submission" date="2015-04" db="UniProtKB">
        <authorList>
            <consortium name="EnsemblPlants"/>
        </authorList>
    </citation>
    <scope>IDENTIFICATION</scope>
    <source>
        <strain evidence="3">cv. Jemalong A17</strain>
    </source>
</reference>
<organism evidence="1 4">
    <name type="scientific">Medicago truncatula</name>
    <name type="common">Barrel medic</name>
    <name type="synonym">Medicago tribuloides</name>
    <dbReference type="NCBI Taxonomy" id="3880"/>
    <lineage>
        <taxon>Eukaryota</taxon>
        <taxon>Viridiplantae</taxon>
        <taxon>Streptophyta</taxon>
        <taxon>Embryophyta</taxon>
        <taxon>Tracheophyta</taxon>
        <taxon>Spermatophyta</taxon>
        <taxon>Magnoliopsida</taxon>
        <taxon>eudicotyledons</taxon>
        <taxon>Gunneridae</taxon>
        <taxon>Pentapetalae</taxon>
        <taxon>rosids</taxon>
        <taxon>fabids</taxon>
        <taxon>Fabales</taxon>
        <taxon>Fabaceae</taxon>
        <taxon>Papilionoideae</taxon>
        <taxon>50 kb inversion clade</taxon>
        <taxon>NPAAA clade</taxon>
        <taxon>Hologalegina</taxon>
        <taxon>IRL clade</taxon>
        <taxon>Trifolieae</taxon>
        <taxon>Medicago</taxon>
    </lineage>
</organism>
<sequence length="157" mass="18678">MASSISTQSEPSCYYYGLHAHYQEQYEYLRSMNRYLEVQRPKLKPTDWLNFHIDVLSHSVDSNSVTRLNTLLYNCEEVSCKRFFEEGQDWFQSILFHQVFSFDSLEQLAQRLVQEVHELFDFDERLFGSNFANGDGPSVARRFTLRLRIFVEIQLEI</sequence>
<dbReference type="Gramene" id="rna11555">
    <property type="protein sequence ID" value="RHN75368.1"/>
    <property type="gene ID" value="gene11555"/>
</dbReference>
<evidence type="ECO:0000313" key="2">
    <source>
        <dbReference type="EMBL" id="RHN75368.1"/>
    </source>
</evidence>
<dbReference type="HOGENOM" id="CLU_1680543_0_0_1"/>